<proteinExistence type="predicted"/>
<keyword evidence="3" id="KW-1185">Reference proteome</keyword>
<name>E3FSU6_STIAD</name>
<dbReference type="GO" id="GO:0016787">
    <property type="term" value="F:hydrolase activity"/>
    <property type="evidence" value="ECO:0007669"/>
    <property type="project" value="UniProtKB-KW"/>
</dbReference>
<dbReference type="PANTHER" id="PTHR43798">
    <property type="entry name" value="MONOACYLGLYCEROL LIPASE"/>
    <property type="match status" value="1"/>
</dbReference>
<dbReference type="InterPro" id="IPR000073">
    <property type="entry name" value="AB_hydrolase_1"/>
</dbReference>
<keyword evidence="2" id="KW-0378">Hydrolase</keyword>
<dbReference type="SUPFAM" id="SSF53474">
    <property type="entry name" value="alpha/beta-Hydrolases"/>
    <property type="match status" value="1"/>
</dbReference>
<evidence type="ECO:0000313" key="2">
    <source>
        <dbReference type="EMBL" id="ADO74570.1"/>
    </source>
</evidence>
<dbReference type="PRINTS" id="PR00111">
    <property type="entry name" value="ABHYDROLASE"/>
</dbReference>
<feature type="domain" description="AB hydrolase-1" evidence="1">
    <location>
        <begin position="20"/>
        <end position="259"/>
    </location>
</feature>
<reference evidence="2 3" key="1">
    <citation type="journal article" date="2011" name="Mol. Biol. Evol.">
        <title>Comparative genomic analysis of fruiting body formation in Myxococcales.</title>
        <authorList>
            <person name="Huntley S."/>
            <person name="Hamann N."/>
            <person name="Wegener-Feldbrugge S."/>
            <person name="Treuner-Lange A."/>
            <person name="Kube M."/>
            <person name="Reinhardt R."/>
            <person name="Klages S."/>
            <person name="Muller R."/>
            <person name="Ronning C.M."/>
            <person name="Nierman W.C."/>
            <person name="Sogaard-Andersen L."/>
        </authorList>
    </citation>
    <scope>NUCLEOTIDE SEQUENCE [LARGE SCALE GENOMIC DNA]</scope>
    <source>
        <strain evidence="2 3">DW4/3-1</strain>
    </source>
</reference>
<dbReference type="HOGENOM" id="CLU_020336_43_1_7"/>
<dbReference type="Pfam" id="PF12697">
    <property type="entry name" value="Abhydrolase_6"/>
    <property type="match status" value="1"/>
</dbReference>
<dbReference type="InterPro" id="IPR050266">
    <property type="entry name" value="AB_hydrolase_sf"/>
</dbReference>
<dbReference type="STRING" id="378806.STAUR_6813"/>
<dbReference type="AlphaFoldDB" id="E3FSU6"/>
<dbReference type="InterPro" id="IPR029058">
    <property type="entry name" value="AB_hydrolase_fold"/>
</dbReference>
<dbReference type="eggNOG" id="COG2267">
    <property type="taxonomic scope" value="Bacteria"/>
</dbReference>
<dbReference type="Gene3D" id="3.40.50.1820">
    <property type="entry name" value="alpha/beta hydrolase"/>
    <property type="match status" value="1"/>
</dbReference>
<accession>E3FSU6</accession>
<gene>
    <name evidence="2" type="ordered locus">STAUR_6813</name>
</gene>
<organism evidence="2 3">
    <name type="scientific">Stigmatella aurantiaca (strain DW4/3-1)</name>
    <dbReference type="NCBI Taxonomy" id="378806"/>
    <lineage>
        <taxon>Bacteria</taxon>
        <taxon>Pseudomonadati</taxon>
        <taxon>Myxococcota</taxon>
        <taxon>Myxococcia</taxon>
        <taxon>Myxococcales</taxon>
        <taxon>Cystobacterineae</taxon>
        <taxon>Archangiaceae</taxon>
        <taxon>Stigmatella</taxon>
    </lineage>
</organism>
<protein>
    <submittedName>
        <fullName evidence="2">Alpha/beta superfamily hydrolase</fullName>
    </submittedName>
</protein>
<sequence>MSKQGPMPLHVTARGEGEPVILLHSGGMSARQWRKLGDALAPTHRVLTPDFLGSGENPPWPTGEPFHFQQDLEAAGELLSGVEGPVHLVGHSYGGLIALALARTAPAKIRSLAVYDPVAFGVLYDTRDPEGLANLVLASAHPLFSDDAQGGSDAWFEVFVDYWNGPGSWRAMAPSAQEAFLRVGRKVYLEVSTLMKDRTPLSAYAAITAPSLLLFGERSPAAARRLVTLLGTAIPNATVQAVANAGHMGPITHAGAVNAELTRHILAATAGRSA</sequence>
<evidence type="ECO:0000313" key="3">
    <source>
        <dbReference type="Proteomes" id="UP000001351"/>
    </source>
</evidence>
<dbReference type="KEGG" id="sur:STAUR_6813"/>
<dbReference type="EMBL" id="CP002271">
    <property type="protein sequence ID" value="ADO74570.1"/>
    <property type="molecule type" value="Genomic_DNA"/>
</dbReference>
<dbReference type="PANTHER" id="PTHR43798:SF29">
    <property type="entry name" value="AB HYDROLASE-1 DOMAIN-CONTAINING PROTEIN"/>
    <property type="match status" value="1"/>
</dbReference>
<evidence type="ECO:0000259" key="1">
    <source>
        <dbReference type="Pfam" id="PF12697"/>
    </source>
</evidence>
<dbReference type="Proteomes" id="UP000001351">
    <property type="component" value="Chromosome"/>
</dbReference>